<dbReference type="Pfam" id="PF00035">
    <property type="entry name" value="dsrm"/>
    <property type="match status" value="1"/>
</dbReference>
<dbReference type="AlphaFoldDB" id="A0A1L9RFQ3"/>
<feature type="domain" description="DRBM" evidence="1">
    <location>
        <begin position="161"/>
        <end position="224"/>
    </location>
</feature>
<dbReference type="InterPro" id="IPR014720">
    <property type="entry name" value="dsRBD_dom"/>
</dbReference>
<organism evidence="2 3">
    <name type="scientific">Aspergillus wentii DTO 134E9</name>
    <dbReference type="NCBI Taxonomy" id="1073089"/>
    <lineage>
        <taxon>Eukaryota</taxon>
        <taxon>Fungi</taxon>
        <taxon>Dikarya</taxon>
        <taxon>Ascomycota</taxon>
        <taxon>Pezizomycotina</taxon>
        <taxon>Eurotiomycetes</taxon>
        <taxon>Eurotiomycetidae</taxon>
        <taxon>Eurotiales</taxon>
        <taxon>Aspergillaceae</taxon>
        <taxon>Aspergillus</taxon>
        <taxon>Aspergillus subgen. Cremei</taxon>
    </lineage>
</organism>
<dbReference type="Proteomes" id="UP000184383">
    <property type="component" value="Unassembled WGS sequence"/>
</dbReference>
<evidence type="ECO:0000259" key="1">
    <source>
        <dbReference type="SMART" id="SM00358"/>
    </source>
</evidence>
<name>A0A1L9RFQ3_ASPWE</name>
<sequence>MYPTLADVDCYTHTDYEVGKRLFNMYNVLQILASSPKDRTDDSISKADELVRSMNYDFAAAVTALKDQGLDLPRTDLVGDETYEAILYKFMGYLRLSETSKDQFILLMNRLPRVQIPDSKQDTQPLPAVDGYLGIQDKAPAAVGSVASGSISETDPDNWKYTSLLWEKGQMHNTTPVCTETCLSNFPTRFRVTIQFKGVQGSGDARNKRLAKHIAARAVCQALGFRPS</sequence>
<dbReference type="VEuPathDB" id="FungiDB:ASPWEDRAFT_41604"/>
<dbReference type="EMBL" id="KV878213">
    <property type="protein sequence ID" value="OJJ33740.1"/>
    <property type="molecule type" value="Genomic_DNA"/>
</dbReference>
<accession>A0A1L9RFQ3</accession>
<dbReference type="RefSeq" id="XP_040687416.1">
    <property type="nucleotide sequence ID" value="XM_040835603.1"/>
</dbReference>
<evidence type="ECO:0000313" key="3">
    <source>
        <dbReference type="Proteomes" id="UP000184383"/>
    </source>
</evidence>
<dbReference type="SMART" id="SM00358">
    <property type="entry name" value="DSRM"/>
    <property type="match status" value="1"/>
</dbReference>
<proteinExistence type="predicted"/>
<gene>
    <name evidence="2" type="ORF">ASPWEDRAFT_41604</name>
</gene>
<reference evidence="3" key="1">
    <citation type="journal article" date="2017" name="Genome Biol.">
        <title>Comparative genomics reveals high biological diversity and specific adaptations in the industrially and medically important fungal genus Aspergillus.</title>
        <authorList>
            <person name="de Vries R.P."/>
            <person name="Riley R."/>
            <person name="Wiebenga A."/>
            <person name="Aguilar-Osorio G."/>
            <person name="Amillis S."/>
            <person name="Uchima C.A."/>
            <person name="Anderluh G."/>
            <person name="Asadollahi M."/>
            <person name="Askin M."/>
            <person name="Barry K."/>
            <person name="Battaglia E."/>
            <person name="Bayram O."/>
            <person name="Benocci T."/>
            <person name="Braus-Stromeyer S.A."/>
            <person name="Caldana C."/>
            <person name="Canovas D."/>
            <person name="Cerqueira G.C."/>
            <person name="Chen F."/>
            <person name="Chen W."/>
            <person name="Choi C."/>
            <person name="Clum A."/>
            <person name="Dos Santos R.A."/>
            <person name="Damasio A.R."/>
            <person name="Diallinas G."/>
            <person name="Emri T."/>
            <person name="Fekete E."/>
            <person name="Flipphi M."/>
            <person name="Freyberg S."/>
            <person name="Gallo A."/>
            <person name="Gournas C."/>
            <person name="Habgood R."/>
            <person name="Hainaut M."/>
            <person name="Harispe M.L."/>
            <person name="Henrissat B."/>
            <person name="Hilden K.S."/>
            <person name="Hope R."/>
            <person name="Hossain A."/>
            <person name="Karabika E."/>
            <person name="Karaffa L."/>
            <person name="Karanyi Z."/>
            <person name="Krasevec N."/>
            <person name="Kuo A."/>
            <person name="Kusch H."/>
            <person name="LaButti K."/>
            <person name="Lagendijk E.L."/>
            <person name="Lapidus A."/>
            <person name="Levasseur A."/>
            <person name="Lindquist E."/>
            <person name="Lipzen A."/>
            <person name="Logrieco A.F."/>
            <person name="MacCabe A."/>
            <person name="Maekelae M.R."/>
            <person name="Malavazi I."/>
            <person name="Melin P."/>
            <person name="Meyer V."/>
            <person name="Mielnichuk N."/>
            <person name="Miskei M."/>
            <person name="Molnar A.P."/>
            <person name="Mule G."/>
            <person name="Ngan C.Y."/>
            <person name="Orejas M."/>
            <person name="Orosz E."/>
            <person name="Ouedraogo J.P."/>
            <person name="Overkamp K.M."/>
            <person name="Park H.-S."/>
            <person name="Perrone G."/>
            <person name="Piumi F."/>
            <person name="Punt P.J."/>
            <person name="Ram A.F."/>
            <person name="Ramon A."/>
            <person name="Rauscher S."/>
            <person name="Record E."/>
            <person name="Riano-Pachon D.M."/>
            <person name="Robert V."/>
            <person name="Roehrig J."/>
            <person name="Ruller R."/>
            <person name="Salamov A."/>
            <person name="Salih N.S."/>
            <person name="Samson R.A."/>
            <person name="Sandor E."/>
            <person name="Sanguinetti M."/>
            <person name="Schuetze T."/>
            <person name="Sepcic K."/>
            <person name="Shelest E."/>
            <person name="Sherlock G."/>
            <person name="Sophianopoulou V."/>
            <person name="Squina F.M."/>
            <person name="Sun H."/>
            <person name="Susca A."/>
            <person name="Todd R.B."/>
            <person name="Tsang A."/>
            <person name="Unkles S.E."/>
            <person name="van de Wiele N."/>
            <person name="van Rossen-Uffink D."/>
            <person name="Oliveira J.V."/>
            <person name="Vesth T.C."/>
            <person name="Visser J."/>
            <person name="Yu J.-H."/>
            <person name="Zhou M."/>
            <person name="Andersen M.R."/>
            <person name="Archer D.B."/>
            <person name="Baker S.E."/>
            <person name="Benoit I."/>
            <person name="Brakhage A.A."/>
            <person name="Braus G.H."/>
            <person name="Fischer R."/>
            <person name="Frisvad J.C."/>
            <person name="Goldman G.H."/>
            <person name="Houbraken J."/>
            <person name="Oakley B."/>
            <person name="Pocsi I."/>
            <person name="Scazzocchio C."/>
            <person name="Seiboth B."/>
            <person name="vanKuyk P.A."/>
            <person name="Wortman J."/>
            <person name="Dyer P.S."/>
            <person name="Grigoriev I.V."/>
        </authorList>
    </citation>
    <scope>NUCLEOTIDE SEQUENCE [LARGE SCALE GENOMIC DNA]</scope>
    <source>
        <strain evidence="3">DTO 134E9</strain>
    </source>
</reference>
<keyword evidence="3" id="KW-1185">Reference proteome</keyword>
<dbReference type="SUPFAM" id="SSF54768">
    <property type="entry name" value="dsRNA-binding domain-like"/>
    <property type="match status" value="1"/>
</dbReference>
<protein>
    <recommendedName>
        <fullName evidence="1">DRBM domain-containing protein</fullName>
    </recommendedName>
</protein>
<dbReference type="OrthoDB" id="3767426at2759"/>
<evidence type="ECO:0000313" key="2">
    <source>
        <dbReference type="EMBL" id="OJJ33740.1"/>
    </source>
</evidence>
<dbReference type="GeneID" id="63751451"/>
<dbReference type="CDD" id="cd00048">
    <property type="entry name" value="DSRM_SF"/>
    <property type="match status" value="1"/>
</dbReference>
<dbReference type="Gene3D" id="3.30.160.20">
    <property type="match status" value="1"/>
</dbReference>